<dbReference type="Proteomes" id="UP000647424">
    <property type="component" value="Unassembled WGS sequence"/>
</dbReference>
<feature type="region of interest" description="Disordered" evidence="1">
    <location>
        <begin position="245"/>
        <end position="281"/>
    </location>
</feature>
<keyword evidence="3" id="KW-1185">Reference proteome</keyword>
<dbReference type="RefSeq" id="WP_191819781.1">
    <property type="nucleotide sequence ID" value="NZ_JACYFT010000002.1"/>
</dbReference>
<accession>A0A927FIQ7</accession>
<evidence type="ECO:0000313" key="2">
    <source>
        <dbReference type="EMBL" id="MBD8051348.1"/>
    </source>
</evidence>
<reference evidence="2" key="1">
    <citation type="submission" date="2020-09" db="EMBL/GenBank/DDBJ databases">
        <title>Genome seq and assembly of Limnohabitants sp.</title>
        <authorList>
            <person name="Chhetri G."/>
        </authorList>
    </citation>
    <scope>NUCLEOTIDE SEQUENCE</scope>
    <source>
        <strain evidence="2">JUR4</strain>
    </source>
</reference>
<protein>
    <submittedName>
        <fullName evidence="2">Uncharacterized protein</fullName>
    </submittedName>
</protein>
<dbReference type="AlphaFoldDB" id="A0A927FIQ7"/>
<sequence length="281" mass="31445">MAGNNTREVQLVILTDRVVVPEASRYREWALHEKLYTMTLPAGYKGGVKPVVVIANRVEHLAPLVAVGVALSNRCAVDESDWAVGADPYRFERASRSSQLANEAMAELNQARLAGTLDQLVYAKLRSLLLNTGSERVQFSKDWEYAAPLYCCMTVKDWSDYESAMVFRMLGKARSEDSERQDRRRGREFMQVIHDGRSDDLLNAPSTNMVELTEKYLAEVLPLILPTLRKEEQVDLKQQIIVTPRGGRVTTGSEKSGHDQKRRSSRTPSLTALPAGFTAST</sequence>
<dbReference type="EMBL" id="JACYFT010000002">
    <property type="protein sequence ID" value="MBD8051348.1"/>
    <property type="molecule type" value="Genomic_DNA"/>
</dbReference>
<name>A0A927FIQ7_9BURK</name>
<gene>
    <name evidence="2" type="ORF">IC609_12395</name>
</gene>
<proteinExistence type="predicted"/>
<evidence type="ECO:0000313" key="3">
    <source>
        <dbReference type="Proteomes" id="UP000647424"/>
    </source>
</evidence>
<organism evidence="2 3">
    <name type="scientific">Limnohabitans radicicola</name>
    <dbReference type="NCBI Taxonomy" id="2771427"/>
    <lineage>
        <taxon>Bacteria</taxon>
        <taxon>Pseudomonadati</taxon>
        <taxon>Pseudomonadota</taxon>
        <taxon>Betaproteobacteria</taxon>
        <taxon>Burkholderiales</taxon>
        <taxon>Comamonadaceae</taxon>
        <taxon>Limnohabitans</taxon>
    </lineage>
</organism>
<comment type="caution">
    <text evidence="2">The sequence shown here is derived from an EMBL/GenBank/DDBJ whole genome shotgun (WGS) entry which is preliminary data.</text>
</comment>
<evidence type="ECO:0000256" key="1">
    <source>
        <dbReference type="SAM" id="MobiDB-lite"/>
    </source>
</evidence>